<keyword evidence="1" id="KW-0945">Host-virus interaction</keyword>
<dbReference type="InterPro" id="IPR014752">
    <property type="entry name" value="Arrestin-like_C"/>
</dbReference>
<feature type="region of interest" description="Disordered" evidence="2">
    <location>
        <begin position="636"/>
        <end position="686"/>
    </location>
</feature>
<evidence type="ECO:0000256" key="2">
    <source>
        <dbReference type="SAM" id="MobiDB-lite"/>
    </source>
</evidence>
<feature type="compositionally biased region" description="Basic and acidic residues" evidence="2">
    <location>
        <begin position="939"/>
        <end position="952"/>
    </location>
</feature>
<dbReference type="Gene3D" id="2.60.40.640">
    <property type="match status" value="1"/>
</dbReference>
<proteinExistence type="predicted"/>
<name>F8NWA1_SERL9</name>
<feature type="region of interest" description="Disordered" evidence="2">
    <location>
        <begin position="1005"/>
        <end position="1157"/>
    </location>
</feature>
<evidence type="ECO:0000259" key="3">
    <source>
        <dbReference type="SMART" id="SM01017"/>
    </source>
</evidence>
<feature type="non-terminal residue" evidence="4">
    <location>
        <position position="1157"/>
    </location>
</feature>
<feature type="region of interest" description="Disordered" evidence="2">
    <location>
        <begin position="475"/>
        <end position="533"/>
    </location>
</feature>
<reference evidence="4" key="1">
    <citation type="submission" date="2011-04" db="EMBL/GenBank/DDBJ databases">
        <title>Evolution of plant cell wall degrading machinery underlies the functional diversity of forest fungi.</title>
        <authorList>
            <consortium name="US DOE Joint Genome Institute (JGI-PGF)"/>
            <person name="Eastwood D.C."/>
            <person name="Floudas D."/>
            <person name="Binder M."/>
            <person name="Majcherczyk A."/>
            <person name="Schneider P."/>
            <person name="Aerts A."/>
            <person name="Asiegbu F.O."/>
            <person name="Baker S.E."/>
            <person name="Barry K."/>
            <person name="Bendiksby M."/>
            <person name="Blumentritt M."/>
            <person name="Coutinho P.M."/>
            <person name="Cullen D."/>
            <person name="Cullen D."/>
            <person name="Gathman A."/>
            <person name="Goodell B."/>
            <person name="Henrissat B."/>
            <person name="Ihrmark K."/>
            <person name="Kauserud H."/>
            <person name="Kohler A."/>
            <person name="LaButti K."/>
            <person name="Lapidus A."/>
            <person name="Lavin J.L."/>
            <person name="Lee Y.-H."/>
            <person name="Lindquist E."/>
            <person name="Lilly W."/>
            <person name="Lucas S."/>
            <person name="Morin E."/>
            <person name="Murat C."/>
            <person name="Oguiza J.A."/>
            <person name="Park J."/>
            <person name="Pisabarro A.G."/>
            <person name="Riley R."/>
            <person name="Rosling A."/>
            <person name="Salamov A."/>
            <person name="Schmidt O."/>
            <person name="Schmutz J."/>
            <person name="Skrede I."/>
            <person name="Stenlid J."/>
            <person name="Wiebenga A."/>
            <person name="Xie X."/>
            <person name="Kues U."/>
            <person name="Hibbett D.S."/>
            <person name="Hoffmeister D."/>
            <person name="Hogberg N."/>
            <person name="Martin F."/>
            <person name="Grigoriev I.V."/>
            <person name="Watkinson S.C."/>
        </authorList>
    </citation>
    <scope>NUCLEOTIDE SEQUENCE</scope>
    <source>
        <strain evidence="4">S7.9</strain>
    </source>
</reference>
<dbReference type="SMART" id="SM01017">
    <property type="entry name" value="Arrestin_C"/>
    <property type="match status" value="1"/>
</dbReference>
<dbReference type="KEGG" id="sla:SERLADRAFT_438574"/>
<dbReference type="Proteomes" id="UP000008064">
    <property type="component" value="Unassembled WGS sequence"/>
</dbReference>
<dbReference type="EMBL" id="GL945434">
    <property type="protein sequence ID" value="EGO24980.1"/>
    <property type="molecule type" value="Genomic_DNA"/>
</dbReference>
<organism>
    <name type="scientific">Serpula lacrymans var. lacrymans (strain S7.9)</name>
    <name type="common">Dry rot fungus</name>
    <dbReference type="NCBI Taxonomy" id="578457"/>
    <lineage>
        <taxon>Eukaryota</taxon>
        <taxon>Fungi</taxon>
        <taxon>Dikarya</taxon>
        <taxon>Basidiomycota</taxon>
        <taxon>Agaricomycotina</taxon>
        <taxon>Agaricomycetes</taxon>
        <taxon>Agaricomycetidae</taxon>
        <taxon>Boletales</taxon>
        <taxon>Coniophorineae</taxon>
        <taxon>Serpulaceae</taxon>
        <taxon>Serpula</taxon>
    </lineage>
</organism>
<dbReference type="HOGENOM" id="CLU_005744_0_0_1"/>
<dbReference type="PANTHER" id="PTHR13037">
    <property type="entry name" value="FORMIN"/>
    <property type="match status" value="1"/>
</dbReference>
<dbReference type="RefSeq" id="XP_007318999.1">
    <property type="nucleotide sequence ID" value="XM_007318937.1"/>
</dbReference>
<feature type="compositionally biased region" description="Basic and acidic residues" evidence="2">
    <location>
        <begin position="881"/>
        <end position="931"/>
    </location>
</feature>
<accession>F8NWA1</accession>
<dbReference type="AlphaFoldDB" id="F8NWA1"/>
<gene>
    <name evidence="4" type="ORF">SERLADRAFT_438574</name>
</gene>
<feature type="region of interest" description="Disordered" evidence="2">
    <location>
        <begin position="853"/>
        <end position="952"/>
    </location>
</feature>
<dbReference type="GeneID" id="18815047"/>
<feature type="compositionally biased region" description="Basic and acidic residues" evidence="2">
    <location>
        <begin position="853"/>
        <end position="874"/>
    </location>
</feature>
<protein>
    <recommendedName>
        <fullName evidence="3">Arrestin C-terminal-like domain-containing protein</fullName>
    </recommendedName>
</protein>
<feature type="domain" description="Arrestin C-terminal-like" evidence="3">
    <location>
        <begin position="194"/>
        <end position="353"/>
    </location>
</feature>
<dbReference type="InterPro" id="IPR011022">
    <property type="entry name" value="Arrestin_C-like"/>
</dbReference>
<evidence type="ECO:0000256" key="1">
    <source>
        <dbReference type="ARBA" id="ARBA00022581"/>
    </source>
</evidence>
<dbReference type="OrthoDB" id="298939at2759"/>
<feature type="compositionally biased region" description="Basic and acidic residues" evidence="2">
    <location>
        <begin position="663"/>
        <end position="675"/>
    </location>
</feature>
<sequence length="1157" mass="123943">MALQTRPEPMNASPYHSKVKVSLILSDPTFVAGSNVSGKMELECRADMDSGLGIGVIMVELFAIQEITARDHSATSTFIHTRRLFQGPNLPPSNAVLTEHEVQLDPSDPPLPTHHYPARRGLTTFFFRFPIPPTSPSSIAFGDASIRYEVRASVGVAWRGEKRVVTDKKDVSIVEGWEASLTRAVHPEGVVLADGGRMWVQARVVGGIVVAGESVCVELQLKNHSQKTTTGVTLTLTRTLHLSHPPPDKPHLGTSETLTSVAFITSDYIVPPGSEGVAHLVVDVPRTARGARGGVRVGGDSEDGTGRRVEGKGVSLTDALFEVRCVLSVKVEMPLGTQPIILDLPVTIFHPLAAPIAPLPLSPPQFTSPPPEQAYYPPGLPYPISETGYPIMESNYLGERAYAHALSPPPISSLSPVPYPPHTHQMYANPTPGWTSPQHADYNYHPYPNPTVDPSVQYQHHQAFPPYPVPLSPHYAHGQLSPPGQPYLSPGLSPIDSLSGGASPAANSNQAISDHDIPFSEPLPGPLPQSAQPYQSPISASLSITIPPLPNPHDTQGVIHSPRPAPSPKHSTHTVSIPVALPAVDTSTSIANADSHTSNTNVSTSPHSHAYAYAYTTEATKSSRVRALEKMADDVARKSQDLSGDLPKAQVNGGDNTGVDALSGKEEEKEGKEKTLPSPPVPSTKDRLLALSGRRPRVDDIFSAPEADADASTTPPTPPLAAITPVKFTRLAPTMTMTEMTSGLGAGAGKQKATALTVPEESGLDALERRLLAEVGTRKLERDTMRPDARAVVHPTARAAVMPITIPPSTNGVLVEGVNDSAISSLTLAGGKSSEEKGGMGFGLGDRRGWESELEHEHEYENENEQDRDSDERTQQPGGRFSEDGKDVQGRRRKSHEYFDRAADKFQDRSGNKDKDKDKDRDSSGDTDIQKRTGRRKFRELEKGPKGEEVHKLRKEAKGRIAAWLGQIDPAVPPPAVDDSSPMPSPSVSHFVPIVAKESFPPPPLTPVTAVEKPVGADQGGVQKEDVSASPNPRSSGFVPIATLKMTATPTSADKSSTRSPVEAMAKMGPPASHHTHTKKPSPTLPFAPPKSNKSPDPPPAADKRPVPTKQPANANAFLSPSHHRGLSPRLPRFPAQPPDPEVKYDIRSARGGRGGK</sequence>
<feature type="compositionally biased region" description="Polar residues" evidence="2">
    <location>
        <begin position="1046"/>
        <end position="1060"/>
    </location>
</feature>
<dbReference type="PANTHER" id="PTHR13037:SF24">
    <property type="entry name" value="POLYCOMB PROTEIN PCL-RELATED"/>
    <property type="match status" value="1"/>
</dbReference>
<evidence type="ECO:0000313" key="4">
    <source>
        <dbReference type="EMBL" id="EGO24980.1"/>
    </source>
</evidence>